<dbReference type="InterPro" id="IPR036237">
    <property type="entry name" value="Xyl_isomerase-like_sf"/>
</dbReference>
<organism evidence="2 3">
    <name type="scientific">Nakamurella flavida</name>
    <dbReference type="NCBI Taxonomy" id="363630"/>
    <lineage>
        <taxon>Bacteria</taxon>
        <taxon>Bacillati</taxon>
        <taxon>Actinomycetota</taxon>
        <taxon>Actinomycetes</taxon>
        <taxon>Nakamurellales</taxon>
        <taxon>Nakamurellaceae</taxon>
        <taxon>Nakamurella</taxon>
    </lineage>
</organism>
<feature type="domain" description="Xylose isomerase-like TIM barrel" evidence="1">
    <location>
        <begin position="29"/>
        <end position="249"/>
    </location>
</feature>
<proteinExistence type="predicted"/>
<evidence type="ECO:0000313" key="3">
    <source>
        <dbReference type="Proteomes" id="UP000663801"/>
    </source>
</evidence>
<reference evidence="2" key="1">
    <citation type="submission" date="2021-01" db="EMBL/GenBank/DDBJ databases">
        <title>KCTC 19127 draft genome.</title>
        <authorList>
            <person name="An D."/>
        </authorList>
    </citation>
    <scope>NUCLEOTIDE SEQUENCE</scope>
    <source>
        <strain evidence="2">KCTC 19127</strain>
    </source>
</reference>
<dbReference type="EMBL" id="JAERWL010000008">
    <property type="protein sequence ID" value="MBM9476525.1"/>
    <property type="molecule type" value="Genomic_DNA"/>
</dbReference>
<dbReference type="PANTHER" id="PTHR12110:SF52">
    <property type="entry name" value="XYLOSE ISOMERASE"/>
    <property type="match status" value="1"/>
</dbReference>
<dbReference type="InterPro" id="IPR013022">
    <property type="entry name" value="Xyl_isomerase-like_TIM-brl"/>
</dbReference>
<dbReference type="PANTHER" id="PTHR12110">
    <property type="entry name" value="HYDROXYPYRUVATE ISOMERASE"/>
    <property type="match status" value="1"/>
</dbReference>
<dbReference type="AlphaFoldDB" id="A0A938YF41"/>
<comment type="caution">
    <text evidence="2">The sequence shown here is derived from an EMBL/GenBank/DDBJ whole genome shotgun (WGS) entry which is preliminary data.</text>
</comment>
<name>A0A938YF41_9ACTN</name>
<dbReference type="Proteomes" id="UP000663801">
    <property type="component" value="Unassembled WGS sequence"/>
</dbReference>
<gene>
    <name evidence="2" type="ORF">JL107_08735</name>
</gene>
<accession>A0A938YF41</accession>
<keyword evidence="2" id="KW-0413">Isomerase</keyword>
<protein>
    <submittedName>
        <fullName evidence="2">Sugar phosphate isomerase/epimerase</fullName>
    </submittedName>
</protein>
<dbReference type="InterPro" id="IPR050312">
    <property type="entry name" value="IolE/XylAMocC-like"/>
</dbReference>
<dbReference type="SUPFAM" id="SSF51658">
    <property type="entry name" value="Xylose isomerase-like"/>
    <property type="match status" value="1"/>
</dbReference>
<sequence length="265" mass="29095">MTIGLGTYAYFWRASDQAETPMSLGQMIADTAEQGVGVFQICDYPAVAALDDEALEALRRQAERGGVRLELGTRGVVPQHLSRYLELARRLDAVIVRSMLNTADHRPGITEAVDLLGEVLPAYERAGVRIALETYEQVSSTDLVDLVRTVDSPALGICSDPANCVAALELPADVIDRVAPYVVNMHIKDFRFTRQDGWVGFTLVGAPLGEGLLDYRAMIERIDPAARGLSQIIEHWLPWQGTPGATCALEQQWTDHNLSYLRSAS</sequence>
<evidence type="ECO:0000259" key="1">
    <source>
        <dbReference type="Pfam" id="PF01261"/>
    </source>
</evidence>
<dbReference type="Gene3D" id="3.20.20.150">
    <property type="entry name" value="Divalent-metal-dependent TIM barrel enzymes"/>
    <property type="match status" value="1"/>
</dbReference>
<dbReference type="Pfam" id="PF01261">
    <property type="entry name" value="AP_endonuc_2"/>
    <property type="match status" value="1"/>
</dbReference>
<dbReference type="GO" id="GO:0016853">
    <property type="term" value="F:isomerase activity"/>
    <property type="evidence" value="ECO:0007669"/>
    <property type="project" value="UniProtKB-KW"/>
</dbReference>
<evidence type="ECO:0000313" key="2">
    <source>
        <dbReference type="EMBL" id="MBM9476525.1"/>
    </source>
</evidence>
<keyword evidence="3" id="KW-1185">Reference proteome</keyword>
<dbReference type="RefSeq" id="WP_205256640.1">
    <property type="nucleotide sequence ID" value="NZ_BAAAPV010000004.1"/>
</dbReference>